<evidence type="ECO:0000313" key="2">
    <source>
        <dbReference type="EMBL" id="MBI5168817.1"/>
    </source>
</evidence>
<feature type="chain" id="PRO_5037979245" evidence="1">
    <location>
        <begin position="24"/>
        <end position="46"/>
    </location>
</feature>
<gene>
    <name evidence="2" type="ORF">HZA61_04950</name>
</gene>
<feature type="non-terminal residue" evidence="2">
    <location>
        <position position="46"/>
    </location>
</feature>
<protein>
    <submittedName>
        <fullName evidence="2">Uncharacterized protein</fullName>
    </submittedName>
</protein>
<proteinExistence type="predicted"/>
<keyword evidence="1" id="KW-0732">Signal</keyword>
<name>A0A933SB03_UNCEI</name>
<reference evidence="2" key="1">
    <citation type="submission" date="2020-07" db="EMBL/GenBank/DDBJ databases">
        <title>Huge and variable diversity of episymbiotic CPR bacteria and DPANN archaea in groundwater ecosystems.</title>
        <authorList>
            <person name="He C.Y."/>
            <person name="Keren R."/>
            <person name="Whittaker M."/>
            <person name="Farag I.F."/>
            <person name="Doudna J."/>
            <person name="Cate J.H.D."/>
            <person name="Banfield J.F."/>
        </authorList>
    </citation>
    <scope>NUCLEOTIDE SEQUENCE</scope>
    <source>
        <strain evidence="2">NC_groundwater_1813_Pr3_B-0.1um_71_17</strain>
    </source>
</reference>
<sequence>MKRWSWLALASLVLLVVPRPARATVGGEWLCEVLGYEPSTRRVYVR</sequence>
<accession>A0A933SB03</accession>
<dbReference type="EMBL" id="JACRIW010000036">
    <property type="protein sequence ID" value="MBI5168817.1"/>
    <property type="molecule type" value="Genomic_DNA"/>
</dbReference>
<evidence type="ECO:0000313" key="3">
    <source>
        <dbReference type="Proteomes" id="UP000696931"/>
    </source>
</evidence>
<comment type="caution">
    <text evidence="2">The sequence shown here is derived from an EMBL/GenBank/DDBJ whole genome shotgun (WGS) entry which is preliminary data.</text>
</comment>
<organism evidence="2 3">
    <name type="scientific">Eiseniibacteriota bacterium</name>
    <dbReference type="NCBI Taxonomy" id="2212470"/>
    <lineage>
        <taxon>Bacteria</taxon>
        <taxon>Candidatus Eiseniibacteriota</taxon>
    </lineage>
</organism>
<evidence type="ECO:0000256" key="1">
    <source>
        <dbReference type="SAM" id="SignalP"/>
    </source>
</evidence>
<feature type="signal peptide" evidence="1">
    <location>
        <begin position="1"/>
        <end position="23"/>
    </location>
</feature>
<dbReference type="Proteomes" id="UP000696931">
    <property type="component" value="Unassembled WGS sequence"/>
</dbReference>
<dbReference type="AlphaFoldDB" id="A0A933SB03"/>